<dbReference type="Pfam" id="PF06966">
    <property type="entry name" value="DUF1295"/>
    <property type="match status" value="1"/>
</dbReference>
<dbReference type="InterPro" id="IPR010721">
    <property type="entry name" value="UstE-like"/>
</dbReference>
<dbReference type="PANTHER" id="PTHR32251:SF15">
    <property type="entry name" value="3-OXO-5-ALPHA-STEROID 4-DEHYDROGENASE (DUF1295)"/>
    <property type="match status" value="1"/>
</dbReference>
<keyword evidence="1" id="KW-1133">Transmembrane helix</keyword>
<gene>
    <name evidence="2" type="ORF">PV11_02659</name>
</gene>
<dbReference type="OrthoDB" id="67965at2759"/>
<dbReference type="PROSITE" id="PS50244">
    <property type="entry name" value="S5A_REDUCTASE"/>
    <property type="match status" value="1"/>
</dbReference>
<sequence length="255" mass="27688">MADDKPFDMIARGQRGNNLLGSAIFIGLRAADPFLQRQLLLNSPLPALARILGLRPPRPPPTGGLPLAGSGMTPYQTLLWAFSIGSAAKHIFWITVLGNEPVGPAAAVAVGLFNTTFNTLNTLAFNLAGENPTFFPPWSVWVGTALYVTGILVETVGEIQRKWFKDDPRNEGKVFTGGLFSVVRHASYLGYTMWRTGYATASGGPVLGAAVAAFFISTFANRSIPALDNYMSKKYVEQWARVKRNVPYALIPGVW</sequence>
<feature type="transmembrane region" description="Helical" evidence="1">
    <location>
        <begin position="206"/>
        <end position="224"/>
    </location>
</feature>
<evidence type="ECO:0000256" key="1">
    <source>
        <dbReference type="SAM" id="Phobius"/>
    </source>
</evidence>
<proteinExistence type="predicted"/>
<dbReference type="HOGENOM" id="CLU_065850_0_0_1"/>
<accession>A0A0D1YZY8</accession>
<protein>
    <submittedName>
        <fullName evidence="2">Uncharacterized protein</fullName>
    </submittedName>
</protein>
<dbReference type="Proteomes" id="UP000053599">
    <property type="component" value="Unassembled WGS sequence"/>
</dbReference>
<dbReference type="STRING" id="1016849.A0A0D1YZY8"/>
<reference evidence="2 3" key="1">
    <citation type="submission" date="2015-01" db="EMBL/GenBank/DDBJ databases">
        <title>The Genome Sequence of Exophiala sideris CBS121828.</title>
        <authorList>
            <consortium name="The Broad Institute Genomics Platform"/>
            <person name="Cuomo C."/>
            <person name="de Hoog S."/>
            <person name="Gorbushina A."/>
            <person name="Stielow B."/>
            <person name="Teixiera M."/>
            <person name="Abouelleil A."/>
            <person name="Chapman S.B."/>
            <person name="Priest M."/>
            <person name="Young S.K."/>
            <person name="Wortman J."/>
            <person name="Nusbaum C."/>
            <person name="Birren B."/>
        </authorList>
    </citation>
    <scope>NUCLEOTIDE SEQUENCE [LARGE SCALE GENOMIC DNA]</scope>
    <source>
        <strain evidence="2 3">CBS 121828</strain>
    </source>
</reference>
<name>A0A0D1YZY8_9EURO</name>
<feature type="transmembrane region" description="Helical" evidence="1">
    <location>
        <begin position="134"/>
        <end position="153"/>
    </location>
</feature>
<dbReference type="EMBL" id="KN846951">
    <property type="protein sequence ID" value="KIV87089.1"/>
    <property type="molecule type" value="Genomic_DNA"/>
</dbReference>
<dbReference type="PANTHER" id="PTHR32251">
    <property type="entry name" value="3-OXO-5-ALPHA-STEROID 4-DEHYDROGENASE"/>
    <property type="match status" value="1"/>
</dbReference>
<evidence type="ECO:0000313" key="3">
    <source>
        <dbReference type="Proteomes" id="UP000053599"/>
    </source>
</evidence>
<keyword evidence="1" id="KW-0812">Transmembrane</keyword>
<dbReference type="Gene3D" id="1.20.120.1630">
    <property type="match status" value="1"/>
</dbReference>
<keyword evidence="1" id="KW-0472">Membrane</keyword>
<evidence type="ECO:0000313" key="2">
    <source>
        <dbReference type="EMBL" id="KIV87089.1"/>
    </source>
</evidence>
<dbReference type="GO" id="GO:0016020">
    <property type="term" value="C:membrane"/>
    <property type="evidence" value="ECO:0007669"/>
    <property type="project" value="TreeGrafter"/>
</dbReference>
<organism evidence="2 3">
    <name type="scientific">Exophiala sideris</name>
    <dbReference type="NCBI Taxonomy" id="1016849"/>
    <lineage>
        <taxon>Eukaryota</taxon>
        <taxon>Fungi</taxon>
        <taxon>Dikarya</taxon>
        <taxon>Ascomycota</taxon>
        <taxon>Pezizomycotina</taxon>
        <taxon>Eurotiomycetes</taxon>
        <taxon>Chaetothyriomycetidae</taxon>
        <taxon>Chaetothyriales</taxon>
        <taxon>Herpotrichiellaceae</taxon>
        <taxon>Exophiala</taxon>
    </lineage>
</organism>
<dbReference type="AlphaFoldDB" id="A0A0D1YZY8"/>